<proteinExistence type="predicted"/>
<evidence type="ECO:0000259" key="1">
    <source>
        <dbReference type="Pfam" id="PF01464"/>
    </source>
</evidence>
<dbReference type="Proteomes" id="UP001185092">
    <property type="component" value="Unassembled WGS sequence"/>
</dbReference>
<evidence type="ECO:0000313" key="3">
    <source>
        <dbReference type="Proteomes" id="UP001185092"/>
    </source>
</evidence>
<feature type="domain" description="Transglycosylase SLT" evidence="1">
    <location>
        <begin position="110"/>
        <end position="208"/>
    </location>
</feature>
<name>A0AAE3XIV8_9BACT</name>
<dbReference type="SUPFAM" id="SSF53955">
    <property type="entry name" value="Lysozyme-like"/>
    <property type="match status" value="1"/>
</dbReference>
<evidence type="ECO:0000313" key="2">
    <source>
        <dbReference type="EMBL" id="MDR6237217.1"/>
    </source>
</evidence>
<organism evidence="2 3">
    <name type="scientific">Aureibacter tunicatorum</name>
    <dbReference type="NCBI Taxonomy" id="866807"/>
    <lineage>
        <taxon>Bacteria</taxon>
        <taxon>Pseudomonadati</taxon>
        <taxon>Bacteroidota</taxon>
        <taxon>Cytophagia</taxon>
        <taxon>Cytophagales</taxon>
        <taxon>Persicobacteraceae</taxon>
        <taxon>Aureibacter</taxon>
    </lineage>
</organism>
<gene>
    <name evidence="2" type="ORF">HNQ88_000193</name>
</gene>
<comment type="caution">
    <text evidence="2">The sequence shown here is derived from an EMBL/GenBank/DDBJ whole genome shotgun (WGS) entry which is preliminary data.</text>
</comment>
<dbReference type="InterPro" id="IPR023346">
    <property type="entry name" value="Lysozyme-like_dom_sf"/>
</dbReference>
<accession>A0AAE3XIV8</accession>
<sequence>MSKKNVILILSAVVMLVTAFIIKDTTSDAKSVKLAAVPMVDGERVPFVNAKGFELPTKLYFAGEKVPLEDPDVYERLDKELNVNVYFHSSTIFLIKKSNRWLDQMKGYLKEEGLPEDLAYIPLIESGFEHVVSPAGAAGYWQLMRTTGREFGLEVNDEVDERYHVEKSTQAAIKYLKKSYEKFGNWTNVVASYNIGMAGFGRRLKDQKVDSYYDLLLNEETKRYVFRAIAIKEILDDQQKYGFYLPESSLYYPEKLDSITVEKSIPNLVDFAIENGITYKTLKRYNPWLRKKTLTIKKAGQKYTILVPKSS</sequence>
<dbReference type="CDD" id="cd16894">
    <property type="entry name" value="MltD-like"/>
    <property type="match status" value="1"/>
</dbReference>
<keyword evidence="3" id="KW-1185">Reference proteome</keyword>
<dbReference type="Pfam" id="PF01464">
    <property type="entry name" value="SLT"/>
    <property type="match status" value="1"/>
</dbReference>
<dbReference type="RefSeq" id="WP_309936663.1">
    <property type="nucleotide sequence ID" value="NZ_AP025305.1"/>
</dbReference>
<protein>
    <recommendedName>
        <fullName evidence="1">Transglycosylase SLT domain-containing protein</fullName>
    </recommendedName>
</protein>
<dbReference type="InterPro" id="IPR008258">
    <property type="entry name" value="Transglycosylase_SLT_dom_1"/>
</dbReference>
<dbReference type="Gene3D" id="1.10.530.10">
    <property type="match status" value="1"/>
</dbReference>
<reference evidence="2" key="1">
    <citation type="submission" date="2023-07" db="EMBL/GenBank/DDBJ databases">
        <title>Genomic Encyclopedia of Type Strains, Phase IV (KMG-IV): sequencing the most valuable type-strain genomes for metagenomic binning, comparative biology and taxonomic classification.</title>
        <authorList>
            <person name="Goeker M."/>
        </authorList>
    </citation>
    <scope>NUCLEOTIDE SEQUENCE</scope>
    <source>
        <strain evidence="2">DSM 26174</strain>
    </source>
</reference>
<dbReference type="EMBL" id="JAVDQD010000001">
    <property type="protein sequence ID" value="MDR6237217.1"/>
    <property type="molecule type" value="Genomic_DNA"/>
</dbReference>
<dbReference type="AlphaFoldDB" id="A0AAE3XIV8"/>